<protein>
    <recommendedName>
        <fullName evidence="4">TolB protein</fullName>
    </recommendedName>
</protein>
<dbReference type="SUPFAM" id="SSF82171">
    <property type="entry name" value="DPP6 N-terminal domain-like"/>
    <property type="match status" value="1"/>
</dbReference>
<evidence type="ECO:0000313" key="2">
    <source>
        <dbReference type="EMBL" id="SKA79770.1"/>
    </source>
</evidence>
<keyword evidence="1" id="KW-0812">Transmembrane</keyword>
<keyword evidence="3" id="KW-1185">Reference proteome</keyword>
<gene>
    <name evidence="2" type="ORF">SAMN05443428_103123</name>
</gene>
<evidence type="ECO:0000256" key="1">
    <source>
        <dbReference type="SAM" id="Phobius"/>
    </source>
</evidence>
<dbReference type="STRING" id="1147123.SAMN05443428_103123"/>
<keyword evidence="1" id="KW-0472">Membrane</keyword>
<accession>A0A1T4WQY4</accession>
<reference evidence="3" key="1">
    <citation type="submission" date="2017-02" db="EMBL/GenBank/DDBJ databases">
        <authorList>
            <person name="Varghese N."/>
            <person name="Submissions S."/>
        </authorList>
    </citation>
    <scope>NUCLEOTIDE SEQUENCE [LARGE SCALE GENOMIC DNA]</scope>
    <source>
        <strain evidence="3">USBA 833</strain>
    </source>
</reference>
<dbReference type="EMBL" id="FUYH01000003">
    <property type="protein sequence ID" value="SKA79770.1"/>
    <property type="molecule type" value="Genomic_DNA"/>
</dbReference>
<feature type="transmembrane region" description="Helical" evidence="1">
    <location>
        <begin position="6"/>
        <end position="28"/>
    </location>
</feature>
<name>A0A1T4WQY4_9CLOT</name>
<proteinExistence type="predicted"/>
<keyword evidence="1" id="KW-1133">Transmembrane helix</keyword>
<evidence type="ECO:0008006" key="4">
    <source>
        <dbReference type="Google" id="ProtNLM"/>
    </source>
</evidence>
<sequence>MLKKLLIYILIGIGLTFMPLCYVNNIILGDSKVIKMKGNTKSILNFNKNETVLPEGAKYVAATFDGNYVTYVDSDKLYIKDIKTDNVYDVVEDDVPIIYSLPLSDRNIVMYITYDDENLAIKTYDIDKRESTEHKAFKASKIEEICDVRYSSYTNMIYINAKTKNFGISKNNIYRVDIMKNVSVYAKGKKIEDIQLLNNKDALIYEDIDNKVHIKSKIFKYEDNKRFKLLGVDEEDNIYLLSLDKEGTVFVVKDGNVVNERHIEDLSYESVFNRDNKVFLVYKDYVYDVVNDRTIKIKPDSTLVDIKDNHVVYKCNDNKIVVDKI</sequence>
<evidence type="ECO:0000313" key="3">
    <source>
        <dbReference type="Proteomes" id="UP000190105"/>
    </source>
</evidence>
<dbReference type="Proteomes" id="UP000190105">
    <property type="component" value="Unassembled WGS sequence"/>
</dbReference>
<organism evidence="2 3">
    <name type="scientific">Caloramator quimbayensis</name>
    <dbReference type="NCBI Taxonomy" id="1147123"/>
    <lineage>
        <taxon>Bacteria</taxon>
        <taxon>Bacillati</taxon>
        <taxon>Bacillota</taxon>
        <taxon>Clostridia</taxon>
        <taxon>Eubacteriales</taxon>
        <taxon>Clostridiaceae</taxon>
        <taxon>Caloramator</taxon>
    </lineage>
</organism>
<dbReference type="AlphaFoldDB" id="A0A1T4WQY4"/>
<dbReference type="RefSeq" id="WP_078695582.1">
    <property type="nucleotide sequence ID" value="NZ_FUYH01000003.1"/>
</dbReference>
<dbReference type="OrthoDB" id="1630871at2"/>